<dbReference type="Proteomes" id="UP000181942">
    <property type="component" value="Unassembled WGS sequence"/>
</dbReference>
<proteinExistence type="predicted"/>
<dbReference type="EMBL" id="FONR01000002">
    <property type="protein sequence ID" value="SFE83531.1"/>
    <property type="molecule type" value="Genomic_DNA"/>
</dbReference>
<gene>
    <name evidence="1" type="ORF">SAMN02787118_102805</name>
</gene>
<accession>A0A1I2DTI4</accession>
<reference evidence="1 2" key="1">
    <citation type="submission" date="2016-10" db="EMBL/GenBank/DDBJ databases">
        <authorList>
            <person name="de Groot N.N."/>
        </authorList>
    </citation>
    <scope>NUCLEOTIDE SEQUENCE [LARGE SCALE GENOMIC DNA]</scope>
    <source>
        <strain evidence="1 2">OK461</strain>
    </source>
</reference>
<name>A0A1I2DTI4_9ACTN</name>
<evidence type="ECO:0008006" key="3">
    <source>
        <dbReference type="Google" id="ProtNLM"/>
    </source>
</evidence>
<dbReference type="Gene3D" id="3.40.50.1820">
    <property type="entry name" value="alpha/beta hydrolase"/>
    <property type="match status" value="1"/>
</dbReference>
<organism evidence="1 2">
    <name type="scientific">Streptomyces mirabilis</name>
    <dbReference type="NCBI Taxonomy" id="68239"/>
    <lineage>
        <taxon>Bacteria</taxon>
        <taxon>Bacillati</taxon>
        <taxon>Actinomycetota</taxon>
        <taxon>Actinomycetes</taxon>
        <taxon>Kitasatosporales</taxon>
        <taxon>Streptomycetaceae</taxon>
        <taxon>Streptomyces</taxon>
    </lineage>
</organism>
<dbReference type="InterPro" id="IPR029058">
    <property type="entry name" value="AB_hydrolase_fold"/>
</dbReference>
<dbReference type="AlphaFoldDB" id="A0A1I2DTI4"/>
<evidence type="ECO:0000313" key="1">
    <source>
        <dbReference type="EMBL" id="SFE83531.1"/>
    </source>
</evidence>
<evidence type="ECO:0000313" key="2">
    <source>
        <dbReference type="Proteomes" id="UP000181942"/>
    </source>
</evidence>
<sequence length="46" mass="5051">MTTIREAKNVVLVHGGFVDGSGWRGVYDLLRADGYAVSVVQNRPMD</sequence>
<protein>
    <recommendedName>
        <fullName evidence="3">Alpha/beta hydrolase family protein</fullName>
    </recommendedName>
</protein>
<dbReference type="SUPFAM" id="SSF53474">
    <property type="entry name" value="alpha/beta-Hydrolases"/>
    <property type="match status" value="1"/>
</dbReference>